<keyword evidence="9 16" id="KW-0804">Transcription</keyword>
<dbReference type="AlphaFoldDB" id="A0AAJ6ZWF9"/>
<dbReference type="CDD" id="cd06938">
    <property type="entry name" value="NR_LBD_EcR"/>
    <property type="match status" value="1"/>
</dbReference>
<dbReference type="PROSITE" id="PS51843">
    <property type="entry name" value="NR_LBD"/>
    <property type="match status" value="1"/>
</dbReference>
<dbReference type="PROSITE" id="PS00031">
    <property type="entry name" value="NUCLEAR_REC_DBD_1"/>
    <property type="match status" value="1"/>
</dbReference>
<feature type="compositionally biased region" description="Pro residues" evidence="17">
    <location>
        <begin position="84"/>
        <end position="97"/>
    </location>
</feature>
<evidence type="ECO:0000256" key="5">
    <source>
        <dbReference type="ARBA" id="ARBA00022771"/>
    </source>
</evidence>
<feature type="domain" description="Nuclear receptor" evidence="18">
    <location>
        <begin position="140"/>
        <end position="215"/>
    </location>
</feature>
<evidence type="ECO:0000256" key="10">
    <source>
        <dbReference type="ARBA" id="ARBA00023170"/>
    </source>
</evidence>
<dbReference type="PROSITE" id="PS51030">
    <property type="entry name" value="NUCLEAR_REC_DBD_2"/>
    <property type="match status" value="1"/>
</dbReference>
<dbReference type="Gene3D" id="1.10.565.10">
    <property type="entry name" value="Retinoid X Receptor"/>
    <property type="match status" value="1"/>
</dbReference>
<dbReference type="RefSeq" id="XP_013180521.1">
    <property type="nucleotide sequence ID" value="XM_013325067.1"/>
</dbReference>
<dbReference type="SMART" id="SM00430">
    <property type="entry name" value="HOLI"/>
    <property type="match status" value="1"/>
</dbReference>
<evidence type="ECO:0000259" key="18">
    <source>
        <dbReference type="PROSITE" id="PS51030"/>
    </source>
</evidence>
<dbReference type="GO" id="GO:0000122">
    <property type="term" value="P:negative regulation of transcription by RNA polymerase II"/>
    <property type="evidence" value="ECO:0007669"/>
    <property type="project" value="TreeGrafter"/>
</dbReference>
<feature type="region of interest" description="Disordered" evidence="17">
    <location>
        <begin position="225"/>
        <end position="249"/>
    </location>
</feature>
<dbReference type="Proteomes" id="UP000694872">
    <property type="component" value="Unplaced"/>
</dbReference>
<dbReference type="Gene3D" id="3.30.50.10">
    <property type="entry name" value="Erythroid Transcription Factor GATA-1, subunit A"/>
    <property type="match status" value="1"/>
</dbReference>
<dbReference type="InterPro" id="IPR013088">
    <property type="entry name" value="Znf_NHR/GATA"/>
</dbReference>
<dbReference type="FunFam" id="3.30.50.10:FF:000031">
    <property type="entry name" value="Ecdysone receptor A1"/>
    <property type="match status" value="1"/>
</dbReference>
<dbReference type="GO" id="GO:0000978">
    <property type="term" value="F:RNA polymerase II cis-regulatory region sequence-specific DNA binding"/>
    <property type="evidence" value="ECO:0007669"/>
    <property type="project" value="TreeGrafter"/>
</dbReference>
<organism evidence="20">
    <name type="scientific">Papilio xuthus</name>
    <name type="common">Asian swallowtail butterfly</name>
    <dbReference type="NCBI Taxonomy" id="66420"/>
    <lineage>
        <taxon>Eukaryota</taxon>
        <taxon>Metazoa</taxon>
        <taxon>Ecdysozoa</taxon>
        <taxon>Arthropoda</taxon>
        <taxon>Hexapoda</taxon>
        <taxon>Insecta</taxon>
        <taxon>Pterygota</taxon>
        <taxon>Neoptera</taxon>
        <taxon>Endopterygota</taxon>
        <taxon>Lepidoptera</taxon>
        <taxon>Glossata</taxon>
        <taxon>Ditrysia</taxon>
        <taxon>Papilionoidea</taxon>
        <taxon>Papilionidae</taxon>
        <taxon>Papilioninae</taxon>
        <taxon>Papilio</taxon>
    </lineage>
</organism>
<comment type="similarity">
    <text evidence="2">Belongs to the nuclear hormone receptor family. NR1 subfamily.</text>
</comment>
<keyword evidence="6 16" id="KW-0862">Zinc</keyword>
<dbReference type="PRINTS" id="PR00047">
    <property type="entry name" value="STROIDFINGER"/>
</dbReference>
<dbReference type="InterPro" id="IPR035500">
    <property type="entry name" value="NHR-like_dom_sf"/>
</dbReference>
<evidence type="ECO:0000256" key="14">
    <source>
        <dbReference type="ARBA" id="ARBA00033003"/>
    </source>
</evidence>
<gene>
    <name evidence="20" type="primary">LOC106127091</name>
</gene>
<feature type="domain" description="NR LBD" evidence="19">
    <location>
        <begin position="289"/>
        <end position="527"/>
    </location>
</feature>
<dbReference type="SUPFAM" id="SSF57716">
    <property type="entry name" value="Glucocorticoid receptor-like (DNA-binding domain)"/>
    <property type="match status" value="1"/>
</dbReference>
<evidence type="ECO:0000256" key="6">
    <source>
        <dbReference type="ARBA" id="ARBA00022833"/>
    </source>
</evidence>
<accession>A0AAJ6ZWF9</accession>
<keyword evidence="10 16" id="KW-0675">Receptor</keyword>
<protein>
    <recommendedName>
        <fullName evidence="3">Ecdysone receptor</fullName>
    </recommendedName>
    <alternativeName>
        <fullName evidence="12">20-hydroxy-ecdysone receptor</fullName>
    </alternativeName>
    <alternativeName>
        <fullName evidence="13">EcRH</fullName>
    </alternativeName>
    <alternativeName>
        <fullName evidence="14">Ecdysteroid receptor</fullName>
    </alternativeName>
    <alternativeName>
        <fullName evidence="15">Nuclear receptor subfamily 1 group H member 1</fullName>
    </alternativeName>
</protein>
<dbReference type="InterPro" id="IPR001628">
    <property type="entry name" value="Znf_hrmn_rcpt"/>
</dbReference>
<dbReference type="GO" id="GO:0004879">
    <property type="term" value="F:nuclear receptor activity"/>
    <property type="evidence" value="ECO:0007669"/>
    <property type="project" value="InterPro"/>
</dbReference>
<evidence type="ECO:0000256" key="12">
    <source>
        <dbReference type="ARBA" id="ARBA00029963"/>
    </source>
</evidence>
<dbReference type="SMART" id="SM00399">
    <property type="entry name" value="ZnF_C4"/>
    <property type="match status" value="1"/>
</dbReference>
<dbReference type="InterPro" id="IPR003069">
    <property type="entry name" value="Ecdystd_rcpt"/>
</dbReference>
<evidence type="ECO:0000256" key="2">
    <source>
        <dbReference type="ARBA" id="ARBA00008092"/>
    </source>
</evidence>
<keyword evidence="7 16" id="KW-0805">Transcription regulation</keyword>
<dbReference type="Pfam" id="PF00105">
    <property type="entry name" value="zf-C4"/>
    <property type="match status" value="1"/>
</dbReference>
<dbReference type="PRINTS" id="PR00398">
    <property type="entry name" value="STRDHORMONER"/>
</dbReference>
<evidence type="ECO:0000313" key="20">
    <source>
        <dbReference type="RefSeq" id="XP_013180521.1"/>
    </source>
</evidence>
<evidence type="ECO:0000256" key="7">
    <source>
        <dbReference type="ARBA" id="ARBA00023015"/>
    </source>
</evidence>
<dbReference type="GO" id="GO:0035076">
    <property type="term" value="P:ecdysone receptor signaling pathway"/>
    <property type="evidence" value="ECO:0007669"/>
    <property type="project" value="InterPro"/>
</dbReference>
<keyword evidence="4 16" id="KW-0479">Metal-binding</keyword>
<dbReference type="CDD" id="cd07161">
    <property type="entry name" value="NR_DBD_EcR"/>
    <property type="match status" value="1"/>
</dbReference>
<dbReference type="PANTHER" id="PTHR24082">
    <property type="entry name" value="NUCLEAR HORMONE RECEPTOR"/>
    <property type="match status" value="1"/>
</dbReference>
<dbReference type="FunFam" id="1.10.565.10:FF:000030">
    <property type="entry name" value="Ecdysone receptor (Isoform A)"/>
    <property type="match status" value="1"/>
</dbReference>
<evidence type="ECO:0000256" key="8">
    <source>
        <dbReference type="ARBA" id="ARBA00023125"/>
    </source>
</evidence>
<dbReference type="InterPro" id="IPR001723">
    <property type="entry name" value="Nuclear_hrmn_rcpt"/>
</dbReference>
<evidence type="ECO:0000256" key="16">
    <source>
        <dbReference type="RuleBase" id="RU004334"/>
    </source>
</evidence>
<dbReference type="SUPFAM" id="SSF48508">
    <property type="entry name" value="Nuclear receptor ligand-binding domain"/>
    <property type="match status" value="1"/>
</dbReference>
<comment type="subcellular location">
    <subcellularLocation>
        <location evidence="1 16">Nucleus</location>
    </subcellularLocation>
</comment>
<dbReference type="Pfam" id="PF00104">
    <property type="entry name" value="Hormone_recep"/>
    <property type="match status" value="1"/>
</dbReference>
<evidence type="ECO:0000256" key="11">
    <source>
        <dbReference type="ARBA" id="ARBA00023242"/>
    </source>
</evidence>
<dbReference type="GeneID" id="106127091"/>
<dbReference type="GO" id="GO:0045944">
    <property type="term" value="P:positive regulation of transcription by RNA polymerase II"/>
    <property type="evidence" value="ECO:0007669"/>
    <property type="project" value="TreeGrafter"/>
</dbReference>
<dbReference type="GO" id="GO:0035100">
    <property type="term" value="F:ecdysone binding"/>
    <property type="evidence" value="ECO:0007669"/>
    <property type="project" value="InterPro"/>
</dbReference>
<proteinExistence type="inferred from homology"/>
<dbReference type="CTD" id="35540"/>
<evidence type="ECO:0000256" key="3">
    <source>
        <dbReference type="ARBA" id="ARBA00022052"/>
    </source>
</evidence>
<evidence type="ECO:0000259" key="19">
    <source>
        <dbReference type="PROSITE" id="PS51843"/>
    </source>
</evidence>
<dbReference type="GO" id="GO:0008270">
    <property type="term" value="F:zinc ion binding"/>
    <property type="evidence" value="ECO:0007669"/>
    <property type="project" value="UniProtKB-KW"/>
</dbReference>
<reference evidence="20" key="1">
    <citation type="submission" date="2025-08" db="UniProtKB">
        <authorList>
            <consortium name="RefSeq"/>
        </authorList>
    </citation>
    <scope>IDENTIFICATION</scope>
</reference>
<keyword evidence="5 16" id="KW-0863">Zinc-finger</keyword>
<dbReference type="GO" id="GO:0090575">
    <property type="term" value="C:RNA polymerase II transcription regulator complex"/>
    <property type="evidence" value="ECO:0007669"/>
    <property type="project" value="TreeGrafter"/>
</dbReference>
<evidence type="ECO:0000256" key="15">
    <source>
        <dbReference type="ARBA" id="ARBA00033286"/>
    </source>
</evidence>
<evidence type="ECO:0000256" key="1">
    <source>
        <dbReference type="ARBA" id="ARBA00004123"/>
    </source>
</evidence>
<evidence type="ECO:0000256" key="4">
    <source>
        <dbReference type="ARBA" id="ARBA00022723"/>
    </source>
</evidence>
<keyword evidence="8 16" id="KW-0238">DNA-binding</keyword>
<dbReference type="InterPro" id="IPR041889">
    <property type="entry name" value="NR_LBD_EcR"/>
</dbReference>
<dbReference type="InterPro" id="IPR000536">
    <property type="entry name" value="Nucl_hrmn_rcpt_lig-bd"/>
</dbReference>
<evidence type="ECO:0000256" key="17">
    <source>
        <dbReference type="SAM" id="MobiDB-lite"/>
    </source>
</evidence>
<evidence type="ECO:0000256" key="9">
    <source>
        <dbReference type="ARBA" id="ARBA00023163"/>
    </source>
</evidence>
<keyword evidence="11 16" id="KW-0539">Nucleus</keyword>
<dbReference type="InterPro" id="IPR050234">
    <property type="entry name" value="Nuclear_hormone_rcpt_NR1"/>
</dbReference>
<dbReference type="PRINTS" id="PR01283">
    <property type="entry name" value="ECDYSTEROIDR"/>
</dbReference>
<sequence length="543" mass="61549">MRRRWSNNGGFHSLRMLEESSSEVTSSSALGFPPAMVMSPESLASPEYGGLELWGYDDGISYNSAQSLLGNTCNMQQQQQQPTQPLPPMPLPMPPTTPKSENESISSGREELSPASSINGCSTDGDARRQKKGPAPRQQEELCLVCGDRASGYHYNALTCEGCKGFFRRSVTKNAVYICKFGHACEMDMYMRRKCQECRLKKCLAVGMRPECVVPETQCAMKRKEKKAQREKDKLPVSTTTVDDHMPPIMQCDPPPPEAARIHDLVPRFLPDKLLEQNRLKNIPALTTNQQFLIARLVWYQDGYEQPSEEDLKRVTETWQHGEEDEEESDLPFRQITEMTILTVQLIVEFAKGLPGFAKISQPDQITLLKACSSEVMMLRVARRYDPETDSVLFANNKAYTRDNYRKAGMAYVIEDLLHFCRCIYTMSLDNVHYALLTAIVIFSDRPGLEQPKLVEEIQRYYLNTLKMYVVNQHSASPRCSVIYGKILSVLSELRTLGMQNSNMCISLKLKNRKLPPFLEEIWDVADVSTTQPPPVTDARTEL</sequence>
<feature type="region of interest" description="Disordered" evidence="17">
    <location>
        <begin position="73"/>
        <end position="134"/>
    </location>
</feature>
<dbReference type="PANTHER" id="PTHR24082:SF507">
    <property type="entry name" value="BILE ACID RECEPTOR-RELATED"/>
    <property type="match status" value="1"/>
</dbReference>
<evidence type="ECO:0000256" key="13">
    <source>
        <dbReference type="ARBA" id="ARBA00030794"/>
    </source>
</evidence>
<dbReference type="GO" id="GO:0030154">
    <property type="term" value="P:cell differentiation"/>
    <property type="evidence" value="ECO:0007669"/>
    <property type="project" value="TreeGrafter"/>
</dbReference>
<name>A0AAJ6ZWF9_PAPXU</name>